<evidence type="ECO:0000313" key="10">
    <source>
        <dbReference type="Proteomes" id="UP000291301"/>
    </source>
</evidence>
<dbReference type="EMBL" id="SJST01000002">
    <property type="protein sequence ID" value="TCD14870.1"/>
    <property type="molecule type" value="Genomic_DNA"/>
</dbReference>
<keyword evidence="6 7" id="KW-0472">Membrane</keyword>
<dbReference type="AlphaFoldDB" id="A0A4R0PBP2"/>
<dbReference type="Pfam" id="PF02687">
    <property type="entry name" value="FtsX"/>
    <property type="match status" value="1"/>
</dbReference>
<comment type="caution">
    <text evidence="9">The sequence shown here is derived from an EMBL/GenBank/DDBJ whole genome shotgun (WGS) entry which is preliminary data.</text>
</comment>
<gene>
    <name evidence="9" type="ORF">E0D97_04740</name>
</gene>
<evidence type="ECO:0000256" key="5">
    <source>
        <dbReference type="ARBA" id="ARBA00022989"/>
    </source>
</evidence>
<evidence type="ECO:0000256" key="1">
    <source>
        <dbReference type="ARBA" id="ARBA00004651"/>
    </source>
</evidence>
<evidence type="ECO:0000259" key="8">
    <source>
        <dbReference type="Pfam" id="PF02687"/>
    </source>
</evidence>
<keyword evidence="3" id="KW-1003">Cell membrane</keyword>
<dbReference type="InterPro" id="IPR005891">
    <property type="entry name" value="DevC"/>
</dbReference>
<evidence type="ECO:0000256" key="7">
    <source>
        <dbReference type="SAM" id="Phobius"/>
    </source>
</evidence>
<sequence length="391" mass="42092">MTNALARVLGRLPIGWLQLVHSKTRLAAAVAGVAFANVLVFVQLGIFGALSETILVTYELFDADILISANDANTFLEGSNVARQRTYQALTVPGIAAALPVYTALTEWTQDDGNTSSLQVIGIDPGAARFLRQDLRERIPELAILNTALLDVNTRGVDAELMDTVKSGRSIDFELNGRTITIRGAVSFGGGFTADGYLFVSDQTFLRIFQKRISGAPDHILLKATAGAGVAAIVDQLNLIFPRDNLRVRTLERAAQEDLAYQTTERPIGLIFGFGVVIGVIVGIVIVYQVLSTDVADHMREYATFKAIGYRQRFFLGIVLEEAVILALFGFAPGISISWFIYGVLGQKSGLPLEMSVATATMVLIGTILACTFSGGIATRRLASADPADLF</sequence>
<name>A0A4R0PBP2_9HYPH</name>
<protein>
    <submittedName>
        <fullName evidence="9">FtsX-like permease family protein</fullName>
    </submittedName>
</protein>
<dbReference type="PANTHER" id="PTHR43738">
    <property type="entry name" value="ABC TRANSPORTER, MEMBRANE PROTEIN"/>
    <property type="match status" value="1"/>
</dbReference>
<feature type="transmembrane region" description="Helical" evidence="7">
    <location>
        <begin position="268"/>
        <end position="291"/>
    </location>
</feature>
<dbReference type="RefSeq" id="WP_131566003.1">
    <property type="nucleotide sequence ID" value="NZ_JAINFK010000003.1"/>
</dbReference>
<dbReference type="InterPro" id="IPR003838">
    <property type="entry name" value="ABC3_permease_C"/>
</dbReference>
<accession>A0A4R0PBP2</accession>
<keyword evidence="2" id="KW-0813">Transport</keyword>
<feature type="transmembrane region" description="Helical" evidence="7">
    <location>
        <begin position="323"/>
        <end position="345"/>
    </location>
</feature>
<evidence type="ECO:0000313" key="9">
    <source>
        <dbReference type="EMBL" id="TCD14870.1"/>
    </source>
</evidence>
<organism evidence="9 10">
    <name type="scientific">Oricola cellulosilytica</name>
    <dbReference type="NCBI Taxonomy" id="1429082"/>
    <lineage>
        <taxon>Bacteria</taxon>
        <taxon>Pseudomonadati</taxon>
        <taxon>Pseudomonadota</taxon>
        <taxon>Alphaproteobacteria</taxon>
        <taxon>Hyphomicrobiales</taxon>
        <taxon>Ahrensiaceae</taxon>
        <taxon>Oricola</taxon>
    </lineage>
</organism>
<feature type="domain" description="ABC3 transporter permease C-terminal" evidence="8">
    <location>
        <begin position="275"/>
        <end position="387"/>
    </location>
</feature>
<keyword evidence="5 7" id="KW-1133">Transmembrane helix</keyword>
<feature type="transmembrane region" description="Helical" evidence="7">
    <location>
        <begin position="26"/>
        <end position="50"/>
    </location>
</feature>
<feature type="transmembrane region" description="Helical" evidence="7">
    <location>
        <begin position="357"/>
        <end position="378"/>
    </location>
</feature>
<dbReference type="InterPro" id="IPR051125">
    <property type="entry name" value="ABC-4/HrtB_transporter"/>
</dbReference>
<keyword evidence="10" id="KW-1185">Reference proteome</keyword>
<evidence type="ECO:0000256" key="6">
    <source>
        <dbReference type="ARBA" id="ARBA00023136"/>
    </source>
</evidence>
<dbReference type="Proteomes" id="UP000291301">
    <property type="component" value="Unassembled WGS sequence"/>
</dbReference>
<evidence type="ECO:0000256" key="3">
    <source>
        <dbReference type="ARBA" id="ARBA00022475"/>
    </source>
</evidence>
<dbReference type="PIRSF" id="PIRSF031773">
    <property type="entry name" value="DevC"/>
    <property type="match status" value="1"/>
</dbReference>
<proteinExistence type="predicted"/>
<keyword evidence="4 7" id="KW-0812">Transmembrane</keyword>
<evidence type="ECO:0000256" key="2">
    <source>
        <dbReference type="ARBA" id="ARBA00022448"/>
    </source>
</evidence>
<evidence type="ECO:0000256" key="4">
    <source>
        <dbReference type="ARBA" id="ARBA00022692"/>
    </source>
</evidence>
<comment type="subcellular location">
    <subcellularLocation>
        <location evidence="1">Cell membrane</location>
        <topology evidence="1">Multi-pass membrane protein</topology>
    </subcellularLocation>
</comment>
<reference evidence="9 10" key="1">
    <citation type="journal article" date="2015" name="Antonie Van Leeuwenhoek">
        <title>Oricola cellulosilytica gen. nov., sp. nov., a cellulose-degrading bacterium of the family Phyllobacteriaceae isolated from surface seashore water, and emended descriptions of Mesorhizobium loti and Phyllobacterium myrsinacearum.</title>
        <authorList>
            <person name="Hameed A."/>
            <person name="Shahina M."/>
            <person name="Lai W.A."/>
            <person name="Lin S.Y."/>
            <person name="Young L.S."/>
            <person name="Liu Y.C."/>
            <person name="Hsu Y.H."/>
            <person name="Young C.C."/>
        </authorList>
    </citation>
    <scope>NUCLEOTIDE SEQUENCE [LARGE SCALE GENOMIC DNA]</scope>
    <source>
        <strain evidence="9 10">KCTC 52183</strain>
    </source>
</reference>
<dbReference type="PANTHER" id="PTHR43738:SF1">
    <property type="entry name" value="HEMIN TRANSPORT SYSTEM PERMEASE PROTEIN HRTB-RELATED"/>
    <property type="match status" value="1"/>
</dbReference>
<dbReference type="GO" id="GO:0005886">
    <property type="term" value="C:plasma membrane"/>
    <property type="evidence" value="ECO:0007669"/>
    <property type="project" value="UniProtKB-SubCell"/>
</dbReference>
<dbReference type="OrthoDB" id="180999at2"/>